<evidence type="ECO:0000256" key="14">
    <source>
        <dbReference type="ARBA" id="ARBA00093208"/>
    </source>
</evidence>
<comment type="catalytic activity">
    <reaction evidence="14">
        <text>a 6-(alpha-D-glucosaminyl)-1-(1,2-diacyl-sn-glycero-3-phospho)-1D-myo-inositol(in) = a 6-(alpha-D-glucosaminyl)-1-(1,2-diacyl-sn-glycero-3-phospho)-1D-myo-inositol(out)</text>
        <dbReference type="Rhea" id="RHEA:71491"/>
        <dbReference type="ChEBI" id="CHEBI:57997"/>
    </reaction>
</comment>
<evidence type="ECO:0000313" key="17">
    <source>
        <dbReference type="EMBL" id="CAG9132409.1"/>
    </source>
</evidence>
<evidence type="ECO:0000256" key="5">
    <source>
        <dbReference type="ARBA" id="ARBA00023136"/>
    </source>
</evidence>
<evidence type="ECO:0000256" key="11">
    <source>
        <dbReference type="ARBA" id="ARBA00042320"/>
    </source>
</evidence>
<evidence type="ECO:0000256" key="2">
    <source>
        <dbReference type="ARBA" id="ARBA00009310"/>
    </source>
</evidence>
<comment type="similarity">
    <text evidence="2">Belongs to the CLPTM1 family.</text>
</comment>
<comment type="function">
    <text evidence="13">Scramblase that mediates the translocation of glucosaminylphosphatidylinositol (alpha-D-GlcN-(1-6)-(1,2-diacyl-sn-glycero-3-phospho)-1D-myo-inositol, GlcN-PI) across the endoplasmic reticulum (ER) membrane, from the cytosolic leaflet to the luminal leaflet of the ER membrane, where it participates in the biosynthesis of glycosylphosphatidylinositol (GPI). GPI is a lipid glycoconjugate involved in post-translational modification of proteins. Can also translocate 1,2-diacyl-sn-glycero-3-phospho-(1D-myo-inositol) (phosphatidylinositol or PI), as well as several other phospholipids (1,2-diacyl-sn-glycero-3-phosphocholine, 1,2-diacyl-sn-glycero-3-phosphoethanolamine), and N-acetylglucosaminylphosphatidylinositol (GlcNAc-PI) in vitro.</text>
</comment>
<comment type="catalytic activity">
    <reaction evidence="6">
        <text>a 1,2-diacyl-sn-glycero-3-phosphoethanolamine(in) = a 1,2-diacyl-sn-glycero-3-phosphoethanolamine(out)</text>
        <dbReference type="Rhea" id="RHEA:38895"/>
        <dbReference type="ChEBI" id="CHEBI:64612"/>
    </reaction>
</comment>
<evidence type="ECO:0000256" key="15">
    <source>
        <dbReference type="SAM" id="MobiDB-lite"/>
    </source>
</evidence>
<dbReference type="PANTHER" id="PTHR21347:SF0">
    <property type="entry name" value="LIPID SCRAMBLASE CLPTM1L"/>
    <property type="match status" value="1"/>
</dbReference>
<evidence type="ECO:0000256" key="16">
    <source>
        <dbReference type="SAM" id="Phobius"/>
    </source>
</evidence>
<dbReference type="Pfam" id="PF05602">
    <property type="entry name" value="CLPTM1"/>
    <property type="match status" value="2"/>
</dbReference>
<dbReference type="Proteomes" id="UP000653454">
    <property type="component" value="Unassembled WGS sequence"/>
</dbReference>
<keyword evidence="5 16" id="KW-0472">Membrane</keyword>
<evidence type="ECO:0000256" key="13">
    <source>
        <dbReference type="ARBA" id="ARBA00045827"/>
    </source>
</evidence>
<comment type="catalytic activity">
    <reaction evidence="8">
        <text>a 1,2-diacyl-sn-glycero-3-phospho-(1D-myo-inositol)(in) = a 1,2-diacyl-sn-glycero-3-phospho-(1D-myo-inositol)(out)</text>
        <dbReference type="Rhea" id="RHEA:38691"/>
        <dbReference type="ChEBI" id="CHEBI:57880"/>
    </reaction>
</comment>
<evidence type="ECO:0000256" key="9">
    <source>
        <dbReference type="ARBA" id="ARBA00036810"/>
    </source>
</evidence>
<accession>A0A8S4FWE2</accession>
<evidence type="ECO:0000256" key="3">
    <source>
        <dbReference type="ARBA" id="ARBA00022692"/>
    </source>
</evidence>
<comment type="caution">
    <text evidence="17">The sequence shown here is derived from an EMBL/GenBank/DDBJ whole genome shotgun (WGS) entry which is preliminary data.</text>
</comment>
<gene>
    <name evidence="17" type="ORF">PLXY2_LOCUS10727</name>
</gene>
<evidence type="ECO:0000256" key="1">
    <source>
        <dbReference type="ARBA" id="ARBA00004141"/>
    </source>
</evidence>
<proteinExistence type="inferred from homology"/>
<dbReference type="PANTHER" id="PTHR21347">
    <property type="entry name" value="CLEFT LIP AND PALATE ASSOCIATED TRANSMEMBRANE PROTEIN-RELATED"/>
    <property type="match status" value="1"/>
</dbReference>
<keyword evidence="4 16" id="KW-1133">Transmembrane helix</keyword>
<comment type="subcellular location">
    <subcellularLocation>
        <location evidence="1">Membrane</location>
        <topology evidence="1">Multi-pass membrane protein</topology>
    </subcellularLocation>
</comment>
<dbReference type="InterPro" id="IPR008429">
    <property type="entry name" value="CLPTM1"/>
</dbReference>
<comment type="catalytic activity">
    <reaction evidence="9">
        <text>6-(alpha-D-glucosaminyl)-(1-octadecanoyl,2-(9Z)-octadecenoyl-sn-glycero-3-phospho)-1D-myo-inositol(in) = 6-(alpha-D-glucosaminyl)-(1-octadecanoyl,2-(9Z)-octadecenoyl-sn-glycero-3-phospho)-1D-myo-inositol(out)</text>
        <dbReference type="Rhea" id="RHEA:71495"/>
        <dbReference type="ChEBI" id="CHEBI:190691"/>
    </reaction>
</comment>
<feature type="transmembrane region" description="Helical" evidence="16">
    <location>
        <begin position="281"/>
        <end position="302"/>
    </location>
</feature>
<organism evidence="17 18">
    <name type="scientific">Plutella xylostella</name>
    <name type="common">Diamondback moth</name>
    <name type="synonym">Plutella maculipennis</name>
    <dbReference type="NCBI Taxonomy" id="51655"/>
    <lineage>
        <taxon>Eukaryota</taxon>
        <taxon>Metazoa</taxon>
        <taxon>Ecdysozoa</taxon>
        <taxon>Arthropoda</taxon>
        <taxon>Hexapoda</taxon>
        <taxon>Insecta</taxon>
        <taxon>Pterygota</taxon>
        <taxon>Neoptera</taxon>
        <taxon>Endopterygota</taxon>
        <taxon>Lepidoptera</taxon>
        <taxon>Glossata</taxon>
        <taxon>Ditrysia</taxon>
        <taxon>Yponomeutoidea</taxon>
        <taxon>Plutellidae</taxon>
        <taxon>Plutella</taxon>
    </lineage>
</organism>
<protein>
    <recommendedName>
        <fullName evidence="10">Lipid scramblase CLPTM1L</fullName>
    </recommendedName>
    <alternativeName>
        <fullName evidence="12">Cisplatin resistance-related protein 9</fullName>
    </alternativeName>
    <alternativeName>
        <fullName evidence="11">Cleft lip and palate transmembrane protein 1-like protein</fullName>
    </alternativeName>
</protein>
<evidence type="ECO:0000256" key="4">
    <source>
        <dbReference type="ARBA" id="ARBA00022989"/>
    </source>
</evidence>
<feature type="region of interest" description="Disordered" evidence="15">
    <location>
        <begin position="567"/>
        <end position="587"/>
    </location>
</feature>
<evidence type="ECO:0000256" key="8">
    <source>
        <dbReference type="ARBA" id="ARBA00035895"/>
    </source>
</evidence>
<name>A0A8S4FWE2_PLUXY</name>
<comment type="catalytic activity">
    <reaction evidence="7">
        <text>a 1,2-diacyl-sn-glycero-3-phosphocholine(in) = a 1,2-diacyl-sn-glycero-3-phosphocholine(out)</text>
        <dbReference type="Rhea" id="RHEA:38571"/>
        <dbReference type="ChEBI" id="CHEBI:57643"/>
    </reaction>
</comment>
<dbReference type="GO" id="GO:0012505">
    <property type="term" value="C:endomembrane system"/>
    <property type="evidence" value="ECO:0007669"/>
    <property type="project" value="TreeGrafter"/>
</dbReference>
<evidence type="ECO:0000256" key="12">
    <source>
        <dbReference type="ARBA" id="ARBA00043155"/>
    </source>
</evidence>
<dbReference type="EMBL" id="CAJHNJ030000049">
    <property type="protein sequence ID" value="CAG9132409.1"/>
    <property type="molecule type" value="Genomic_DNA"/>
</dbReference>
<dbReference type="AlphaFoldDB" id="A0A8S4FWE2"/>
<evidence type="ECO:0000313" key="18">
    <source>
        <dbReference type="Proteomes" id="UP000653454"/>
    </source>
</evidence>
<dbReference type="GO" id="GO:0016020">
    <property type="term" value="C:membrane"/>
    <property type="evidence" value="ECO:0007669"/>
    <property type="project" value="UniProtKB-SubCell"/>
</dbReference>
<feature type="transmembrane region" description="Helical" evidence="16">
    <location>
        <begin position="449"/>
        <end position="468"/>
    </location>
</feature>
<evidence type="ECO:0000256" key="6">
    <source>
        <dbReference type="ARBA" id="ARBA00024615"/>
    </source>
</evidence>
<keyword evidence="18" id="KW-1185">Reference proteome</keyword>
<reference evidence="17" key="1">
    <citation type="submission" date="2020-11" db="EMBL/GenBank/DDBJ databases">
        <authorList>
            <person name="Whiteford S."/>
        </authorList>
    </citation>
    <scope>NUCLEOTIDE SEQUENCE</scope>
</reference>
<sequence>MKYISFSLILTLIFAGYVVNTIWTLAEIFIPPECSRGEKCFPSYLSSKPKQHLVLYTSVRGDPYMDTSSDKINKIHTALNFDYEKEASFDIKLRVPAKTRNNGTLFLHAMLLDEELLYREFYELRESEAVLTTPLVMFVPPRAATFNLLQQQDETPKPEKEQMNVQPYAHISTSVPLAILTDKLKLPSKRIPGELYPYMRIRYGKFLPIITHNILRSRMSHLQLLNSTTKTVNMTITIGPTSYGSLRLALHVQLALEHLKTIGFSEKDVDDVKGIFADTNLYLLSATVLIASIHLLFDFLAFKNDVSFWRRARSLAGLSARSVLWRGGSQLVVLLFLLDERSSALLLLPAAVSAAIERRARSLAGLSARSVLWRGGSQLVVLLFLLDERSSALLLLPAAASAAIELWKVTKVLHLRISFTGWRPHVYREVQSDAGEAQTAKADAEAMRYLSMLLYPLCVAGAVYSLIYEPHKSWYSWALHSTVNGVYAFGFLFMLPQLFVNYRLRSVAALPWRAFMYKAFNTFIDDVFAFAITMPTAHRVACFRDDLVFLVYLYQRWLYPVDKSRTDNAASMDENPEELEPAKSKQE</sequence>
<evidence type="ECO:0000256" key="7">
    <source>
        <dbReference type="ARBA" id="ARBA00024631"/>
    </source>
</evidence>
<feature type="transmembrane region" description="Helical" evidence="16">
    <location>
        <begin position="474"/>
        <end position="495"/>
    </location>
</feature>
<evidence type="ECO:0000256" key="10">
    <source>
        <dbReference type="ARBA" id="ARBA00040905"/>
    </source>
</evidence>
<keyword evidence="3 16" id="KW-0812">Transmembrane</keyword>